<organism evidence="2 3">
    <name type="scientific">Arthrobacter caoxuetaonis</name>
    <dbReference type="NCBI Taxonomy" id="2886935"/>
    <lineage>
        <taxon>Bacteria</taxon>
        <taxon>Bacillati</taxon>
        <taxon>Actinomycetota</taxon>
        <taxon>Actinomycetes</taxon>
        <taxon>Micrococcales</taxon>
        <taxon>Micrococcaceae</taxon>
        <taxon>Arthrobacter</taxon>
    </lineage>
</organism>
<name>A0A9X1MGL0_9MICC</name>
<dbReference type="AlphaFoldDB" id="A0A9X1MGL0"/>
<evidence type="ECO:0000313" key="2">
    <source>
        <dbReference type="EMBL" id="MCC3299694.1"/>
    </source>
</evidence>
<evidence type="ECO:0000256" key="1">
    <source>
        <dbReference type="ARBA" id="ARBA00023125"/>
    </source>
</evidence>
<dbReference type="EMBL" id="JAJFZV010000020">
    <property type="protein sequence ID" value="MCC3299694.1"/>
    <property type="molecule type" value="Genomic_DNA"/>
</dbReference>
<comment type="caution">
    <text evidence="2">The sequence shown here is derived from an EMBL/GenBank/DDBJ whole genome shotgun (WGS) entry which is preliminary data.</text>
</comment>
<gene>
    <name evidence="2" type="ORF">LJ757_18015</name>
</gene>
<dbReference type="InterPro" id="IPR010998">
    <property type="entry name" value="Integrase_recombinase_N"/>
</dbReference>
<keyword evidence="1" id="KW-0238">DNA-binding</keyword>
<reference evidence="2" key="1">
    <citation type="submission" date="2021-10" db="EMBL/GenBank/DDBJ databases">
        <title>Novel species in genus Arthrobacter.</title>
        <authorList>
            <person name="Liu Y."/>
        </authorList>
    </citation>
    <scope>NUCLEOTIDE SEQUENCE</scope>
    <source>
        <strain evidence="2">Zg-Y453</strain>
    </source>
</reference>
<dbReference type="Gene3D" id="1.10.150.130">
    <property type="match status" value="1"/>
</dbReference>
<dbReference type="RefSeq" id="WP_227897680.1">
    <property type="nucleotide sequence ID" value="NZ_CP099467.1"/>
</dbReference>
<proteinExistence type="predicted"/>
<dbReference type="Proteomes" id="UP001139158">
    <property type="component" value="Unassembled WGS sequence"/>
</dbReference>
<keyword evidence="3" id="KW-1185">Reference proteome</keyword>
<evidence type="ECO:0008006" key="4">
    <source>
        <dbReference type="Google" id="ProtNLM"/>
    </source>
</evidence>
<accession>A0A9X1MGL0</accession>
<dbReference type="SUPFAM" id="SSF47823">
    <property type="entry name" value="lambda integrase-like, N-terminal domain"/>
    <property type="match status" value="1"/>
</dbReference>
<evidence type="ECO:0000313" key="3">
    <source>
        <dbReference type="Proteomes" id="UP001139158"/>
    </source>
</evidence>
<protein>
    <recommendedName>
        <fullName evidence="4">Recombinase</fullName>
    </recommendedName>
</protein>
<sequence length="301" mass="33238">MTATITRPRRTSREWSLFQDWCSAADVVPMPATAETIAEFFREVPATGSTRNRQLQAIRRAHREAGLHLPLPTPEPRTPWRTGPGWLDLGTTLRRAPLSGWPSGLAARRDMFLVVLAGECGLSREGARSVAAGDVVQDACGSWSIGRHPIPRTPDAGSCPSCAVARWMKVLEIWDSRGRYSVREHVAGYRPDGEHECLEPAVHEGISAHTLLPGIDKYGWLADWEPMTARSISAVLAYRQDAAQWPRDPAPFEAVDVPERTDFQRTSMQDLTEMLDDLDDMVSAALRASEAVMKEVAASAK</sequence>
<dbReference type="GO" id="GO:0003677">
    <property type="term" value="F:DNA binding"/>
    <property type="evidence" value="ECO:0007669"/>
    <property type="project" value="UniProtKB-KW"/>
</dbReference>